<feature type="compositionally biased region" description="Basic and acidic residues" evidence="1">
    <location>
        <begin position="148"/>
        <end position="163"/>
    </location>
</feature>
<feature type="region of interest" description="Disordered" evidence="1">
    <location>
        <begin position="109"/>
        <end position="128"/>
    </location>
</feature>
<feature type="region of interest" description="Disordered" evidence="1">
    <location>
        <begin position="135"/>
        <end position="163"/>
    </location>
</feature>
<accession>A0A8S0VEY2</accession>
<reference evidence="2 3" key="1">
    <citation type="submission" date="2019-12" db="EMBL/GenBank/DDBJ databases">
        <authorList>
            <person name="Alioto T."/>
            <person name="Alioto T."/>
            <person name="Gomez Garrido J."/>
        </authorList>
    </citation>
    <scope>NUCLEOTIDE SEQUENCE [LARGE SCALE GENOMIC DNA]</scope>
</reference>
<comment type="caution">
    <text evidence="2">The sequence shown here is derived from an EMBL/GenBank/DDBJ whole genome shotgun (WGS) entry which is preliminary data.</text>
</comment>
<dbReference type="InterPro" id="IPR052442">
    <property type="entry name" value="Env_Response_Regulator"/>
</dbReference>
<feature type="compositionally biased region" description="Polar residues" evidence="1">
    <location>
        <begin position="119"/>
        <end position="128"/>
    </location>
</feature>
<dbReference type="OrthoDB" id="21449at2759"/>
<gene>
    <name evidence="2" type="ORF">OLEA9_A098009</name>
</gene>
<protein>
    <submittedName>
        <fullName evidence="2">Uncharacterized protein</fullName>
    </submittedName>
</protein>
<feature type="compositionally biased region" description="Basic and acidic residues" evidence="1">
    <location>
        <begin position="109"/>
        <end position="118"/>
    </location>
</feature>
<dbReference type="Gramene" id="OE9A098009T1">
    <property type="protein sequence ID" value="OE9A098009C1"/>
    <property type="gene ID" value="OE9A098009"/>
</dbReference>
<evidence type="ECO:0000313" key="3">
    <source>
        <dbReference type="Proteomes" id="UP000594638"/>
    </source>
</evidence>
<proteinExistence type="predicted"/>
<dbReference type="PANTHER" id="PTHR46136:SF19">
    <property type="entry name" value="TRANSCRIPTION FACTOR GTE12"/>
    <property type="match status" value="1"/>
</dbReference>
<dbReference type="PANTHER" id="PTHR46136">
    <property type="entry name" value="TRANSCRIPTION FACTOR GTE8"/>
    <property type="match status" value="1"/>
</dbReference>
<organism evidence="2 3">
    <name type="scientific">Olea europaea subsp. europaea</name>
    <dbReference type="NCBI Taxonomy" id="158383"/>
    <lineage>
        <taxon>Eukaryota</taxon>
        <taxon>Viridiplantae</taxon>
        <taxon>Streptophyta</taxon>
        <taxon>Embryophyta</taxon>
        <taxon>Tracheophyta</taxon>
        <taxon>Spermatophyta</taxon>
        <taxon>Magnoliopsida</taxon>
        <taxon>eudicotyledons</taxon>
        <taxon>Gunneridae</taxon>
        <taxon>Pentapetalae</taxon>
        <taxon>asterids</taxon>
        <taxon>lamiids</taxon>
        <taxon>Lamiales</taxon>
        <taxon>Oleaceae</taxon>
        <taxon>Oleeae</taxon>
        <taxon>Olea</taxon>
    </lineage>
</organism>
<keyword evidence="3" id="KW-1185">Reference proteome</keyword>
<evidence type="ECO:0000256" key="1">
    <source>
        <dbReference type="SAM" id="MobiDB-lite"/>
    </source>
</evidence>
<dbReference type="AlphaFoldDB" id="A0A8S0VEY2"/>
<dbReference type="EMBL" id="CACTIH010009584">
    <property type="protein sequence ID" value="CAA3032429.1"/>
    <property type="molecule type" value="Genomic_DNA"/>
</dbReference>
<dbReference type="Proteomes" id="UP000594638">
    <property type="component" value="Unassembled WGS sequence"/>
</dbReference>
<sequence length="274" mass="30996">MKLKCTGGNVQQLHNLDEIEKIGQDKRPEIEKKGQNAPESCLNRASENICLVKGRPISLEEKRYLREELVKLSSFSSERLSDCDHPVDSKPACGLKYPLTSRTRGLKLESDGHERVSNEDSYQQSVSSLPTTAVVDKGTTVTGNTSPNKDEKINPVNRQRERERLERQRLAEKTRSAAGFRAVEATLRMKAEAESKMQREREREAARIAVEKMTKTVDIDENREIMEELEAIMGAISSGNLRNPLEQLGLHIKDDYMEDDEEAVLQGEEEEILS</sequence>
<evidence type="ECO:0000313" key="2">
    <source>
        <dbReference type="EMBL" id="CAA3032429.1"/>
    </source>
</evidence>
<name>A0A8S0VEY2_OLEEU</name>